<accession>C5KZV6</accession>
<name>C5KZV6_PERM5</name>
<dbReference type="OMA" id="WHAKMAM"/>
<dbReference type="GeneID" id="9052753"/>
<sequence>MVVRPSRIVKSQLVWTAILGSAAIGAVGVIRANRNKASKDCVDRSTRDEDDIEGHSARKKLSRSDLWRVIIRILDLKNDRHAQKLCIFMLGIACIFAQIDVRKARLQGELFRAVFEGRKDVFGSLLIRNLALGFALSVASSLGRHWHAKMAMYLQGLYFDSLNYYHLQGKAHAYDRICTDVTSLHIPYCDFDDRFHSSRGILGSQHVT</sequence>
<organism evidence="3">
    <name type="scientific">Perkinsus marinus (strain ATCC 50983 / TXsc)</name>
    <dbReference type="NCBI Taxonomy" id="423536"/>
    <lineage>
        <taxon>Eukaryota</taxon>
        <taxon>Sar</taxon>
        <taxon>Alveolata</taxon>
        <taxon>Perkinsozoa</taxon>
        <taxon>Perkinsea</taxon>
        <taxon>Perkinsida</taxon>
        <taxon>Perkinsidae</taxon>
        <taxon>Perkinsus</taxon>
    </lineage>
</organism>
<keyword evidence="3" id="KW-1185">Reference proteome</keyword>
<evidence type="ECO:0000313" key="3">
    <source>
        <dbReference type="Proteomes" id="UP000007800"/>
    </source>
</evidence>
<protein>
    <submittedName>
        <fullName evidence="2">Uncharacterized protein</fullName>
    </submittedName>
</protein>
<feature type="transmembrane region" description="Helical" evidence="1">
    <location>
        <begin position="82"/>
        <end position="101"/>
    </location>
</feature>
<reference evidence="2 3" key="1">
    <citation type="submission" date="2008-07" db="EMBL/GenBank/DDBJ databases">
        <authorList>
            <person name="El-Sayed N."/>
            <person name="Caler E."/>
            <person name="Inman J."/>
            <person name="Amedeo P."/>
            <person name="Hass B."/>
            <person name="Wortman J."/>
        </authorList>
    </citation>
    <scope>NUCLEOTIDE SEQUENCE [LARGE SCALE GENOMIC DNA]</scope>
    <source>
        <strain evidence="3">ATCC 50983 / TXsc</strain>
    </source>
</reference>
<feature type="transmembrane region" description="Helical" evidence="1">
    <location>
        <begin position="12"/>
        <end position="30"/>
    </location>
</feature>
<keyword evidence="1" id="KW-1133">Transmembrane helix</keyword>
<evidence type="ECO:0000313" key="2">
    <source>
        <dbReference type="EMBL" id="EER09814.1"/>
    </source>
</evidence>
<keyword evidence="1" id="KW-0812">Transmembrane</keyword>
<dbReference type="Proteomes" id="UP000007800">
    <property type="component" value="Unassembled WGS sequence"/>
</dbReference>
<evidence type="ECO:0000256" key="1">
    <source>
        <dbReference type="SAM" id="Phobius"/>
    </source>
</evidence>
<proteinExistence type="predicted"/>
<feature type="transmembrane region" description="Helical" evidence="1">
    <location>
        <begin position="121"/>
        <end position="142"/>
    </location>
</feature>
<dbReference type="AlphaFoldDB" id="C5KZV6"/>
<keyword evidence="1" id="KW-0472">Membrane</keyword>
<dbReference type="RefSeq" id="XP_002778019.1">
    <property type="nucleotide sequence ID" value="XM_002777973.1"/>
</dbReference>
<dbReference type="EMBL" id="GG677981">
    <property type="protein sequence ID" value="EER09814.1"/>
    <property type="molecule type" value="Genomic_DNA"/>
</dbReference>
<dbReference type="InParanoid" id="C5KZV6"/>
<gene>
    <name evidence="2" type="ORF">Pmar_PMAR018455</name>
</gene>